<organism evidence="2 3">
    <name type="scientific">Paracoccidioides lutzii (strain ATCC MYA-826 / Pb01)</name>
    <name type="common">Paracoccidioides brasiliensis</name>
    <dbReference type="NCBI Taxonomy" id="502779"/>
    <lineage>
        <taxon>Eukaryota</taxon>
        <taxon>Fungi</taxon>
        <taxon>Dikarya</taxon>
        <taxon>Ascomycota</taxon>
        <taxon>Pezizomycotina</taxon>
        <taxon>Eurotiomycetes</taxon>
        <taxon>Eurotiomycetidae</taxon>
        <taxon>Onygenales</taxon>
        <taxon>Ajellomycetaceae</taxon>
        <taxon>Paracoccidioides</taxon>
    </lineage>
</organism>
<dbReference type="AlphaFoldDB" id="C1HA34"/>
<dbReference type="RefSeq" id="XP_002790464.2">
    <property type="nucleotide sequence ID" value="XM_002790418.2"/>
</dbReference>
<protein>
    <submittedName>
        <fullName evidence="2">Uncharacterized protein</fullName>
    </submittedName>
</protein>
<dbReference type="EMBL" id="KN294016">
    <property type="protein sequence ID" value="EEH37207.2"/>
    <property type="molecule type" value="Genomic_DNA"/>
</dbReference>
<feature type="region of interest" description="Disordered" evidence="1">
    <location>
        <begin position="1"/>
        <end position="75"/>
    </location>
</feature>
<accession>C1HA34</accession>
<sequence>MPIQLNPCSSSSSSSSNTITGVSSTFSTSDQRGQQSHSQSQQAQLNTTLTAVPPSDTPRESGNGQLSQEDADRLI</sequence>
<feature type="compositionally biased region" description="Low complexity" evidence="1">
    <location>
        <begin position="29"/>
        <end position="44"/>
    </location>
</feature>
<proteinExistence type="predicted"/>
<reference evidence="2 3" key="1">
    <citation type="journal article" date="2011" name="PLoS Genet.">
        <title>Comparative genomic analysis of human fungal pathogens causing paracoccidioidomycosis.</title>
        <authorList>
            <person name="Desjardins C.A."/>
            <person name="Champion M.D."/>
            <person name="Holder J.W."/>
            <person name="Muszewska A."/>
            <person name="Goldberg J."/>
            <person name="Bailao A.M."/>
            <person name="Brigido M.M."/>
            <person name="Ferreira M.E."/>
            <person name="Garcia A.M."/>
            <person name="Grynberg M."/>
            <person name="Gujja S."/>
            <person name="Heiman D.I."/>
            <person name="Henn M.R."/>
            <person name="Kodira C.D."/>
            <person name="Leon-Narvaez H."/>
            <person name="Longo L.V."/>
            <person name="Ma L.J."/>
            <person name="Malavazi I."/>
            <person name="Matsuo A.L."/>
            <person name="Morais F.V."/>
            <person name="Pereira M."/>
            <person name="Rodriguez-Brito S."/>
            <person name="Sakthikumar S."/>
            <person name="Salem-Izacc S.M."/>
            <person name="Sykes S.M."/>
            <person name="Teixeira M.M."/>
            <person name="Vallejo M.C."/>
            <person name="Walter M.E."/>
            <person name="Yandava C."/>
            <person name="Young S."/>
            <person name="Zeng Q."/>
            <person name="Zucker J."/>
            <person name="Felipe M.S."/>
            <person name="Goldman G.H."/>
            <person name="Haas B.J."/>
            <person name="McEwen J.G."/>
            <person name="Nino-Vega G."/>
            <person name="Puccia R."/>
            <person name="San-Blas G."/>
            <person name="Soares C.M."/>
            <person name="Birren B.W."/>
            <person name="Cuomo C.A."/>
        </authorList>
    </citation>
    <scope>NUCLEOTIDE SEQUENCE [LARGE SCALE GENOMIC DNA]</scope>
    <source>
        <strain evidence="3">ATCC MYA-826 / Pb01</strain>
    </source>
</reference>
<dbReference type="KEGG" id="pbl:PAAG_07763"/>
<gene>
    <name evidence="2" type="ORF">PAAG_07763</name>
</gene>
<dbReference type="Proteomes" id="UP000002059">
    <property type="component" value="Partially assembled WGS sequence"/>
</dbReference>
<evidence type="ECO:0000313" key="3">
    <source>
        <dbReference type="Proteomes" id="UP000002059"/>
    </source>
</evidence>
<dbReference type="HOGENOM" id="CLU_150129_0_0_1"/>
<feature type="compositionally biased region" description="Polar residues" evidence="1">
    <location>
        <begin position="17"/>
        <end position="28"/>
    </location>
</feature>
<dbReference type="OrthoDB" id="197676at2759"/>
<keyword evidence="3" id="KW-1185">Reference proteome</keyword>
<dbReference type="VEuPathDB" id="FungiDB:PAAG_07763"/>
<evidence type="ECO:0000313" key="2">
    <source>
        <dbReference type="EMBL" id="EEH37207.2"/>
    </source>
</evidence>
<name>C1HA34_PARBA</name>
<evidence type="ECO:0000256" key="1">
    <source>
        <dbReference type="SAM" id="MobiDB-lite"/>
    </source>
</evidence>
<dbReference type="GeneID" id="9093703"/>